<feature type="domain" description="Methyltransferase type 11" evidence="4">
    <location>
        <begin position="59"/>
        <end position="156"/>
    </location>
</feature>
<evidence type="ECO:0000256" key="2">
    <source>
        <dbReference type="ARBA" id="ARBA00022603"/>
    </source>
</evidence>
<dbReference type="EMBL" id="JAAVMX010000007">
    <property type="protein sequence ID" value="KAF4505971.1"/>
    <property type="molecule type" value="Genomic_DNA"/>
</dbReference>
<name>A0A8H4LW14_9HYPO</name>
<dbReference type="CDD" id="cd02440">
    <property type="entry name" value="AdoMet_MTases"/>
    <property type="match status" value="1"/>
</dbReference>
<keyword evidence="2" id="KW-0489">Methyltransferase</keyword>
<proteinExistence type="inferred from homology"/>
<dbReference type="GO" id="GO:0008757">
    <property type="term" value="F:S-adenosylmethionine-dependent methyltransferase activity"/>
    <property type="evidence" value="ECO:0007669"/>
    <property type="project" value="InterPro"/>
</dbReference>
<dbReference type="PANTHER" id="PTHR44942">
    <property type="entry name" value="METHYLTRANSF_11 DOMAIN-CONTAINING PROTEIN"/>
    <property type="match status" value="1"/>
</dbReference>
<dbReference type="PANTHER" id="PTHR44942:SF4">
    <property type="entry name" value="METHYLTRANSFERASE TYPE 11 DOMAIN-CONTAINING PROTEIN"/>
    <property type="match status" value="1"/>
</dbReference>
<dbReference type="InterPro" id="IPR051052">
    <property type="entry name" value="Diverse_substrate_MTase"/>
</dbReference>
<keyword evidence="6" id="KW-1185">Reference proteome</keyword>
<dbReference type="InterPro" id="IPR013216">
    <property type="entry name" value="Methyltransf_11"/>
</dbReference>
<sequence length="314" mass="35488">MLSKEQPAEAVKEFGFSAKQGVYWNEYLIYRPAYPPSFFSRIYNYHSSKPHATWSTAHDVGAGCGVVSAQLAPHFDHVIVSDPNDGYVVVARNTLVDELHVPESKLTFLEESAEESTTASGTVDLVTACECIHWTDTTAALEEFRRQLKPGGTLVLTHYGVPLISGNEPAQRIWKAIWGVHSTKAQGPLFDRAFRLCNKALEGVEFPCSEWDSVKRVYINAHGRLESFIFNERIGESRVKDGEERVWEDGDEEWCDLQGIDWLKGYFGTWIPRVPESDVQGLWRDMELALGGEKVRVEFPVVMVFATKTRHSPY</sequence>
<evidence type="ECO:0000259" key="4">
    <source>
        <dbReference type="Pfam" id="PF08241"/>
    </source>
</evidence>
<protein>
    <recommendedName>
        <fullName evidence="4">Methyltransferase type 11 domain-containing protein</fullName>
    </recommendedName>
</protein>
<reference evidence="5 6" key="1">
    <citation type="journal article" date="2020" name="Genome Biol. Evol.">
        <title>A new high-quality draft genome assembly of the Chinese cordyceps Ophiocordyceps sinensis.</title>
        <authorList>
            <person name="Shu R."/>
            <person name="Zhang J."/>
            <person name="Meng Q."/>
            <person name="Zhang H."/>
            <person name="Zhou G."/>
            <person name="Li M."/>
            <person name="Wu P."/>
            <person name="Zhao Y."/>
            <person name="Chen C."/>
            <person name="Qin Q."/>
        </authorList>
    </citation>
    <scope>NUCLEOTIDE SEQUENCE [LARGE SCALE GENOMIC DNA]</scope>
    <source>
        <strain evidence="5 6">IOZ07</strain>
    </source>
</reference>
<dbReference type="AlphaFoldDB" id="A0A8H4LW14"/>
<dbReference type="GO" id="GO:0032259">
    <property type="term" value="P:methylation"/>
    <property type="evidence" value="ECO:0007669"/>
    <property type="project" value="UniProtKB-KW"/>
</dbReference>
<gene>
    <name evidence="5" type="ORF">G6O67_006102</name>
</gene>
<dbReference type="SUPFAM" id="SSF53335">
    <property type="entry name" value="S-adenosyl-L-methionine-dependent methyltransferases"/>
    <property type="match status" value="1"/>
</dbReference>
<comment type="similarity">
    <text evidence="1">Belongs to the methyltransferase superfamily.</text>
</comment>
<dbReference type="Pfam" id="PF08241">
    <property type="entry name" value="Methyltransf_11"/>
    <property type="match status" value="1"/>
</dbReference>
<dbReference type="Proteomes" id="UP000557566">
    <property type="component" value="Unassembled WGS sequence"/>
</dbReference>
<evidence type="ECO:0000256" key="1">
    <source>
        <dbReference type="ARBA" id="ARBA00008361"/>
    </source>
</evidence>
<dbReference type="Gene3D" id="3.40.50.150">
    <property type="entry name" value="Vaccinia Virus protein VP39"/>
    <property type="match status" value="1"/>
</dbReference>
<dbReference type="InterPro" id="IPR029063">
    <property type="entry name" value="SAM-dependent_MTases_sf"/>
</dbReference>
<accession>A0A8H4LW14</accession>
<evidence type="ECO:0000256" key="3">
    <source>
        <dbReference type="ARBA" id="ARBA00022679"/>
    </source>
</evidence>
<comment type="caution">
    <text evidence="5">The sequence shown here is derived from an EMBL/GenBank/DDBJ whole genome shotgun (WGS) entry which is preliminary data.</text>
</comment>
<evidence type="ECO:0000313" key="5">
    <source>
        <dbReference type="EMBL" id="KAF4505971.1"/>
    </source>
</evidence>
<dbReference type="OrthoDB" id="10027013at2759"/>
<evidence type="ECO:0000313" key="6">
    <source>
        <dbReference type="Proteomes" id="UP000557566"/>
    </source>
</evidence>
<organism evidence="5 6">
    <name type="scientific">Ophiocordyceps sinensis</name>
    <dbReference type="NCBI Taxonomy" id="72228"/>
    <lineage>
        <taxon>Eukaryota</taxon>
        <taxon>Fungi</taxon>
        <taxon>Dikarya</taxon>
        <taxon>Ascomycota</taxon>
        <taxon>Pezizomycotina</taxon>
        <taxon>Sordariomycetes</taxon>
        <taxon>Hypocreomycetidae</taxon>
        <taxon>Hypocreales</taxon>
        <taxon>Ophiocordycipitaceae</taxon>
        <taxon>Ophiocordyceps</taxon>
    </lineage>
</organism>
<keyword evidence="3" id="KW-0808">Transferase</keyword>